<name>A0A316GF87_9RHOB</name>
<organism evidence="4 5">
    <name type="scientific">Silicimonas algicola</name>
    <dbReference type="NCBI Taxonomy" id="1826607"/>
    <lineage>
        <taxon>Bacteria</taxon>
        <taxon>Pseudomonadati</taxon>
        <taxon>Pseudomonadota</taxon>
        <taxon>Alphaproteobacteria</taxon>
        <taxon>Rhodobacterales</taxon>
        <taxon>Paracoccaceae</taxon>
    </lineage>
</organism>
<dbReference type="InterPro" id="IPR041698">
    <property type="entry name" value="Methyltransf_25"/>
</dbReference>
<evidence type="ECO:0000313" key="5">
    <source>
        <dbReference type="Proteomes" id="UP000245390"/>
    </source>
</evidence>
<dbReference type="Proteomes" id="UP000245390">
    <property type="component" value="Unassembled WGS sequence"/>
</dbReference>
<dbReference type="AlphaFoldDB" id="A0A316GF87"/>
<reference evidence="4 5" key="1">
    <citation type="submission" date="2018-05" db="EMBL/GenBank/DDBJ databases">
        <title>Genomic Encyclopedia of Type Strains, Phase IV (KMG-IV): sequencing the most valuable type-strain genomes for metagenomic binning, comparative biology and taxonomic classification.</title>
        <authorList>
            <person name="Goeker M."/>
        </authorList>
    </citation>
    <scope>NUCLEOTIDE SEQUENCE [LARGE SCALE GENOMIC DNA]</scope>
    <source>
        <strain evidence="4 5">DSM 103371</strain>
    </source>
</reference>
<keyword evidence="1 4" id="KW-0489">Methyltransferase</keyword>
<evidence type="ECO:0000313" key="4">
    <source>
        <dbReference type="EMBL" id="PWK58626.1"/>
    </source>
</evidence>
<evidence type="ECO:0000259" key="3">
    <source>
        <dbReference type="Pfam" id="PF13649"/>
    </source>
</evidence>
<keyword evidence="5" id="KW-1185">Reference proteome</keyword>
<dbReference type="PANTHER" id="PTHR43861">
    <property type="entry name" value="TRANS-ACONITATE 2-METHYLTRANSFERASE-RELATED"/>
    <property type="match status" value="1"/>
</dbReference>
<dbReference type="CDD" id="cd02440">
    <property type="entry name" value="AdoMet_MTases"/>
    <property type="match status" value="1"/>
</dbReference>
<feature type="domain" description="Methyltransferase" evidence="3">
    <location>
        <begin position="20"/>
        <end position="103"/>
    </location>
</feature>
<evidence type="ECO:0000256" key="1">
    <source>
        <dbReference type="ARBA" id="ARBA00022603"/>
    </source>
</evidence>
<dbReference type="Gene3D" id="3.40.50.150">
    <property type="entry name" value="Vaccinia Virus protein VP39"/>
    <property type="match status" value="1"/>
</dbReference>
<sequence>MERRWLDAFVAAMPNDGGRVLDLGCGNGVPMARYLIERGCGVTGVDGSASMIGQARKALPGAEWIVGDMRRLQVEGPFGGILAWHSLFHLPRDDQRALLARLETLALPRAALMFTSGTEDGEVLGRLEGEALYHASLDTAEYRDILDLHGFDILEHVVSDPDCGGATVWLAGKRAD</sequence>
<comment type="caution">
    <text evidence="4">The sequence shown here is derived from an EMBL/GenBank/DDBJ whole genome shotgun (WGS) entry which is preliminary data.</text>
</comment>
<dbReference type="OrthoDB" id="9765084at2"/>
<accession>A0A316GF87</accession>
<dbReference type="GO" id="GO:0032259">
    <property type="term" value="P:methylation"/>
    <property type="evidence" value="ECO:0007669"/>
    <property type="project" value="UniProtKB-KW"/>
</dbReference>
<gene>
    <name evidence="4" type="ORF">C8D95_101440</name>
</gene>
<dbReference type="EMBL" id="QGGV01000001">
    <property type="protein sequence ID" value="PWK58626.1"/>
    <property type="molecule type" value="Genomic_DNA"/>
</dbReference>
<dbReference type="SUPFAM" id="SSF53335">
    <property type="entry name" value="S-adenosyl-L-methionine-dependent methyltransferases"/>
    <property type="match status" value="1"/>
</dbReference>
<proteinExistence type="predicted"/>
<dbReference type="KEGG" id="salo:EF888_03635"/>
<dbReference type="Pfam" id="PF13649">
    <property type="entry name" value="Methyltransf_25"/>
    <property type="match status" value="1"/>
</dbReference>
<dbReference type="InterPro" id="IPR029063">
    <property type="entry name" value="SAM-dependent_MTases_sf"/>
</dbReference>
<keyword evidence="2 4" id="KW-0808">Transferase</keyword>
<protein>
    <submittedName>
        <fullName evidence="4">Methyltransferase family protein</fullName>
    </submittedName>
</protein>
<dbReference type="PANTHER" id="PTHR43861:SF1">
    <property type="entry name" value="TRANS-ACONITATE 2-METHYLTRANSFERASE"/>
    <property type="match status" value="1"/>
</dbReference>
<dbReference type="GO" id="GO:0008168">
    <property type="term" value="F:methyltransferase activity"/>
    <property type="evidence" value="ECO:0007669"/>
    <property type="project" value="UniProtKB-KW"/>
</dbReference>
<evidence type="ECO:0000256" key="2">
    <source>
        <dbReference type="ARBA" id="ARBA00022679"/>
    </source>
</evidence>